<dbReference type="AlphaFoldDB" id="A0A2H3CUX6"/>
<name>A0A2H3CUX6_ARMGA</name>
<evidence type="ECO:0000313" key="1">
    <source>
        <dbReference type="EMBL" id="PBK86825.1"/>
    </source>
</evidence>
<dbReference type="EMBL" id="KZ293682">
    <property type="protein sequence ID" value="PBK86825.1"/>
    <property type="molecule type" value="Genomic_DNA"/>
</dbReference>
<gene>
    <name evidence="1" type="ORF">ARMGADRAFT_1035360</name>
</gene>
<organism evidence="1 2">
    <name type="scientific">Armillaria gallica</name>
    <name type="common">Bulbous honey fungus</name>
    <name type="synonym">Armillaria bulbosa</name>
    <dbReference type="NCBI Taxonomy" id="47427"/>
    <lineage>
        <taxon>Eukaryota</taxon>
        <taxon>Fungi</taxon>
        <taxon>Dikarya</taxon>
        <taxon>Basidiomycota</taxon>
        <taxon>Agaricomycotina</taxon>
        <taxon>Agaricomycetes</taxon>
        <taxon>Agaricomycetidae</taxon>
        <taxon>Agaricales</taxon>
        <taxon>Marasmiineae</taxon>
        <taxon>Physalacriaceae</taxon>
        <taxon>Armillaria</taxon>
    </lineage>
</organism>
<dbReference type="InParanoid" id="A0A2H3CUX6"/>
<dbReference type="Proteomes" id="UP000217790">
    <property type="component" value="Unassembled WGS sequence"/>
</dbReference>
<protein>
    <submittedName>
        <fullName evidence="1">Uncharacterized protein</fullName>
    </submittedName>
</protein>
<evidence type="ECO:0000313" key="2">
    <source>
        <dbReference type="Proteomes" id="UP000217790"/>
    </source>
</evidence>
<reference evidence="2" key="1">
    <citation type="journal article" date="2017" name="Nat. Ecol. Evol.">
        <title>Genome expansion and lineage-specific genetic innovations in the forest pathogenic fungi Armillaria.</title>
        <authorList>
            <person name="Sipos G."/>
            <person name="Prasanna A.N."/>
            <person name="Walter M.C."/>
            <person name="O'Connor E."/>
            <person name="Balint B."/>
            <person name="Krizsan K."/>
            <person name="Kiss B."/>
            <person name="Hess J."/>
            <person name="Varga T."/>
            <person name="Slot J."/>
            <person name="Riley R."/>
            <person name="Boka B."/>
            <person name="Rigling D."/>
            <person name="Barry K."/>
            <person name="Lee J."/>
            <person name="Mihaltcheva S."/>
            <person name="LaButti K."/>
            <person name="Lipzen A."/>
            <person name="Waldron R."/>
            <person name="Moloney N.M."/>
            <person name="Sperisen C."/>
            <person name="Kredics L."/>
            <person name="Vagvoelgyi C."/>
            <person name="Patrignani A."/>
            <person name="Fitzpatrick D."/>
            <person name="Nagy I."/>
            <person name="Doyle S."/>
            <person name="Anderson J.B."/>
            <person name="Grigoriev I.V."/>
            <person name="Gueldener U."/>
            <person name="Muensterkoetter M."/>
            <person name="Nagy L.G."/>
        </authorList>
    </citation>
    <scope>NUCLEOTIDE SEQUENCE [LARGE SCALE GENOMIC DNA]</scope>
    <source>
        <strain evidence="2">Ar21-2</strain>
    </source>
</reference>
<accession>A0A2H3CUX6</accession>
<keyword evidence="2" id="KW-1185">Reference proteome</keyword>
<sequence length="500" mass="56090">MPGDSERFIQAHRFTAIAVYQESYQFLVNMMKPILEDIGSVLLIHKIELSYSKEKGINTTQARAADVSGSIAHLLLSSPPSFPLLACAAHPTIWNILHLKALDMILYHLQPLCEHFAASDLSCSRTTLPHRHSLKASTLIAFLEHSLAAQRFHAPLGKTLKANVEEGVDEKHDYFFKIVPKKSMLSTDHWTILEDLARITVFKPRKDRGSFEVVWSFVNLIFYIDLDHHGTIGHIIGCRRHSLNDILFFTYAHSNDSTMFSLEQRTWPSVLGYAESLQTTSNHTWVLHESFPPRAMSFASKPRTKPKKHVHDGSARLCPAAIQVANIIAKASRMVPIVGSYVGSVTKVAKVLLESLEISEMPESIKYAEGLQNTCLKFEKFLCDLLSQVNETNCRKGGVLGNIVEFLNHQNVKESISRHRKLVEKTRANFQISSVQSILLTLSQANNENTVNDEMQITRQYRMPGGIDLVGGFQEAGTVQLGRNTCSVSASKLVEWLCQL</sequence>
<proteinExistence type="predicted"/>